<feature type="domain" description="AMP-dependent synthetase/ligase" evidence="1">
    <location>
        <begin position="10"/>
        <end position="368"/>
    </location>
</feature>
<evidence type="ECO:0000259" key="2">
    <source>
        <dbReference type="Pfam" id="PF13193"/>
    </source>
</evidence>
<dbReference type="Gene3D" id="3.30.300.30">
    <property type="match status" value="1"/>
</dbReference>
<dbReference type="InterPro" id="IPR000873">
    <property type="entry name" value="AMP-dep_synth/lig_dom"/>
</dbReference>
<evidence type="ECO:0000259" key="1">
    <source>
        <dbReference type="Pfam" id="PF00501"/>
    </source>
</evidence>
<name>K0CHN8_ALCDB</name>
<organism evidence="3 4">
    <name type="scientific">Alcanivorax dieselolei (strain DSM 16502 / CGMCC 1.3690 / MCCC 1A00001 / B-5)</name>
    <name type="common">Alloalcanivorax dieselolei</name>
    <dbReference type="NCBI Taxonomy" id="930169"/>
    <lineage>
        <taxon>Bacteria</taxon>
        <taxon>Pseudomonadati</taxon>
        <taxon>Pseudomonadota</taxon>
        <taxon>Gammaproteobacteria</taxon>
        <taxon>Oceanospirillales</taxon>
        <taxon>Alcanivoracaceae</taxon>
        <taxon>Alloalcanivorax</taxon>
    </lineage>
</organism>
<dbReference type="SUPFAM" id="SSF56801">
    <property type="entry name" value="Acetyl-CoA synthetase-like"/>
    <property type="match status" value="1"/>
</dbReference>
<dbReference type="InterPro" id="IPR045851">
    <property type="entry name" value="AMP-bd_C_sf"/>
</dbReference>
<dbReference type="Pfam" id="PF13193">
    <property type="entry name" value="AMP-binding_C"/>
    <property type="match status" value="1"/>
</dbReference>
<dbReference type="PANTHER" id="PTHR43201">
    <property type="entry name" value="ACYL-COA SYNTHETASE"/>
    <property type="match status" value="1"/>
</dbReference>
<dbReference type="InterPro" id="IPR042099">
    <property type="entry name" value="ANL_N_sf"/>
</dbReference>
<dbReference type="InterPro" id="IPR020845">
    <property type="entry name" value="AMP-binding_CS"/>
</dbReference>
<dbReference type="GO" id="GO:0006631">
    <property type="term" value="P:fatty acid metabolic process"/>
    <property type="evidence" value="ECO:0007669"/>
    <property type="project" value="TreeGrafter"/>
</dbReference>
<sequence length="511" mass="56153">MFDLGRSFLAAVERRPQATAISDGPRRLTYEAWFDIIQRAAHGLQSLGLNKGDHLLAAMQNRWQMATLHWACQCAGIVMTPLNWRCSADDLQWSLDNADARALLHDEAVLDAVTTLGAPAIPCVSVGRKPFDTAHTFEDLCAQAPADTILRAGPDDGSLMLYTSGTTSHPKGVPRRHRAERAAALAHVAQNLYAHGECTLGVMPLYHTMGVRSLLAMALLDGHFVCIPRFDVEATLDAIERERISNLYLVPTLYHMLIEHPAFSPERVASVRKIGFAGAPMSDGLMQRVEAAFQPELFVNHYGSSEIYTFTIDQAAHRKPGSSGRGALNQRIRVVPLNTDTPAEEVPAGEEGQIIADLASDEAFEGYWRRPDADAKSIRDGWYFTGDTGFFDEDGDLFVTGRVDDLIITGGENVSPAEIENALSLHPAVEEVAVVGLPDEQWGKLVTAFIKTRHPVSAEQLDAHCIASGLARFKRPRRYEFIDQIPKSPVGKILRRVLIADYGDPQPAEQS</sequence>
<dbReference type="PATRIC" id="fig|930169.3.peg.2807"/>
<dbReference type="PANTHER" id="PTHR43201:SF32">
    <property type="entry name" value="2-SUCCINYLBENZOATE--COA LIGASE, CHLOROPLASTIC_PEROXISOMAL"/>
    <property type="match status" value="1"/>
</dbReference>
<protein>
    <submittedName>
        <fullName evidence="3">AMP-dependent synthetase and ligase</fullName>
    </submittedName>
</protein>
<dbReference type="KEGG" id="adi:B5T_02848"/>
<dbReference type="eggNOG" id="COG0318">
    <property type="taxonomic scope" value="Bacteria"/>
</dbReference>
<gene>
    <name evidence="3" type="ordered locus">B5T_02848</name>
</gene>
<dbReference type="OrthoDB" id="9803968at2"/>
<accession>K0CHN8</accession>
<dbReference type="AlphaFoldDB" id="K0CHN8"/>
<keyword evidence="3" id="KW-0436">Ligase</keyword>
<dbReference type="EMBL" id="CP003466">
    <property type="protein sequence ID" value="AFT71116.1"/>
    <property type="molecule type" value="Genomic_DNA"/>
</dbReference>
<dbReference type="InterPro" id="IPR025110">
    <property type="entry name" value="AMP-bd_C"/>
</dbReference>
<dbReference type="Gene3D" id="3.40.50.12780">
    <property type="entry name" value="N-terminal domain of ligase-like"/>
    <property type="match status" value="1"/>
</dbReference>
<dbReference type="HOGENOM" id="CLU_000022_59_0_6"/>
<dbReference type="PROSITE" id="PS00455">
    <property type="entry name" value="AMP_BINDING"/>
    <property type="match status" value="1"/>
</dbReference>
<keyword evidence="4" id="KW-1185">Reference proteome</keyword>
<dbReference type="STRING" id="930169.B5T_02848"/>
<dbReference type="RefSeq" id="WP_014995182.1">
    <property type="nucleotide sequence ID" value="NC_018691.1"/>
</dbReference>
<feature type="domain" description="AMP-binding enzyme C-terminal" evidence="2">
    <location>
        <begin position="418"/>
        <end position="492"/>
    </location>
</feature>
<evidence type="ECO:0000313" key="4">
    <source>
        <dbReference type="Proteomes" id="UP000006286"/>
    </source>
</evidence>
<dbReference type="GO" id="GO:0031956">
    <property type="term" value="F:medium-chain fatty acid-CoA ligase activity"/>
    <property type="evidence" value="ECO:0007669"/>
    <property type="project" value="TreeGrafter"/>
</dbReference>
<proteinExistence type="predicted"/>
<evidence type="ECO:0000313" key="3">
    <source>
        <dbReference type="EMBL" id="AFT71116.1"/>
    </source>
</evidence>
<dbReference type="Proteomes" id="UP000006286">
    <property type="component" value="Chromosome"/>
</dbReference>
<reference evidence="3 4" key="1">
    <citation type="journal article" date="2012" name="J. Bacteriol.">
        <title>Complete genome sequence of Alcanivorax dieselolei type strain B5.</title>
        <authorList>
            <person name="Lai Q."/>
            <person name="Li W."/>
            <person name="Shao Z."/>
        </authorList>
    </citation>
    <scope>NUCLEOTIDE SEQUENCE [LARGE SCALE GENOMIC DNA]</scope>
    <source>
        <strain evidence="4">DSM 16502 / CGMCC 1.3690 / B-5</strain>
    </source>
</reference>
<dbReference type="Pfam" id="PF00501">
    <property type="entry name" value="AMP-binding"/>
    <property type="match status" value="1"/>
</dbReference>